<dbReference type="InterPro" id="IPR020095">
    <property type="entry name" value="PsdUridine_synth_TruA_C"/>
</dbReference>
<dbReference type="GO" id="GO:0003723">
    <property type="term" value="F:RNA binding"/>
    <property type="evidence" value="ECO:0007669"/>
    <property type="project" value="InterPro"/>
</dbReference>
<dbReference type="EMBL" id="CP104003">
    <property type="protein sequence ID" value="UWM53060.1"/>
    <property type="molecule type" value="Genomic_DNA"/>
</dbReference>
<sequence length="268" mass="28849">MRAYRLAYDGTCYRGFQRQPHGQTVEDELFGALADLGVAEGKPEGYAAAGRTDRGVSALAQTVALAAPEWLTPRALNSRLPASIRAWAHADVDEGFSARYDATERVYRYHLYAPADAVDDARARAACDGLSGRHDFHDLTLDAEGTVRDLAVSVERDGAFLTFDLRAQGFARQLVRRVVSLVALVARGERPVSFVDRVLAPDPLSGADGVPPAPPAGLVLLDVTYPDCSFVVDGEAAASAREVFEERRVDAATRARTFGTVGDALDVE</sequence>
<dbReference type="PANTHER" id="PTHR11142:SF0">
    <property type="entry name" value="TRNA PSEUDOURIDINE SYNTHASE-LIKE 1"/>
    <property type="match status" value="1"/>
</dbReference>
<gene>
    <name evidence="4 9" type="primary">truA</name>
    <name evidence="9" type="ORF">N0B31_12970</name>
</gene>
<dbReference type="InterPro" id="IPR020094">
    <property type="entry name" value="TruA/RsuA/RluB/E/F_N"/>
</dbReference>
<dbReference type="KEGG" id="ssai:N0B31_12970"/>
<evidence type="ECO:0000256" key="7">
    <source>
        <dbReference type="RuleBase" id="RU003792"/>
    </source>
</evidence>
<reference evidence="9" key="1">
    <citation type="submission" date="2022-09" db="EMBL/GenBank/DDBJ databases">
        <title>Diverse halophilic archaea isolated from saline environments.</title>
        <authorList>
            <person name="Cui H.-L."/>
        </authorList>
    </citation>
    <scope>NUCLEOTIDE SEQUENCE</scope>
    <source>
        <strain evidence="9">ZS-35-S2</strain>
    </source>
</reference>
<keyword evidence="2 4" id="KW-0819">tRNA processing</keyword>
<accession>A0A9E7QZT0</accession>
<organism evidence="9 10">
    <name type="scientific">Salinirubellus salinus</name>
    <dbReference type="NCBI Taxonomy" id="1364945"/>
    <lineage>
        <taxon>Archaea</taxon>
        <taxon>Methanobacteriati</taxon>
        <taxon>Methanobacteriota</taxon>
        <taxon>Stenosarchaea group</taxon>
        <taxon>Halobacteria</taxon>
        <taxon>Halobacteriales</taxon>
        <taxon>Natronomonadaceae</taxon>
        <taxon>Salinirubellus</taxon>
    </lineage>
</organism>
<keyword evidence="3 4" id="KW-0413">Isomerase</keyword>
<dbReference type="InterPro" id="IPR001406">
    <property type="entry name" value="PsdUridine_synth_TruA"/>
</dbReference>
<name>A0A9E7QZT0_9EURY</name>
<dbReference type="InterPro" id="IPR020103">
    <property type="entry name" value="PsdUridine_synth_cat_dom_sf"/>
</dbReference>
<evidence type="ECO:0000256" key="4">
    <source>
        <dbReference type="HAMAP-Rule" id="MF_00171"/>
    </source>
</evidence>
<evidence type="ECO:0000256" key="3">
    <source>
        <dbReference type="ARBA" id="ARBA00023235"/>
    </source>
</evidence>
<dbReference type="Gene3D" id="3.30.70.660">
    <property type="entry name" value="Pseudouridine synthase I, catalytic domain, C-terminal subdomain"/>
    <property type="match status" value="1"/>
</dbReference>
<dbReference type="GeneID" id="74943350"/>
<dbReference type="PANTHER" id="PTHR11142">
    <property type="entry name" value="PSEUDOURIDYLATE SYNTHASE"/>
    <property type="match status" value="1"/>
</dbReference>
<evidence type="ECO:0000259" key="8">
    <source>
        <dbReference type="Pfam" id="PF01416"/>
    </source>
</evidence>
<dbReference type="GO" id="GO:0160147">
    <property type="term" value="F:tRNA pseudouridine(38-40) synthase activity"/>
    <property type="evidence" value="ECO:0007669"/>
    <property type="project" value="UniProtKB-EC"/>
</dbReference>
<dbReference type="SUPFAM" id="SSF55120">
    <property type="entry name" value="Pseudouridine synthase"/>
    <property type="match status" value="1"/>
</dbReference>
<dbReference type="AlphaFoldDB" id="A0A9E7QZT0"/>
<dbReference type="GO" id="GO:0031119">
    <property type="term" value="P:tRNA pseudouridine synthesis"/>
    <property type="evidence" value="ECO:0007669"/>
    <property type="project" value="UniProtKB-UniRule"/>
</dbReference>
<comment type="caution">
    <text evidence="4">Lacks conserved residue(s) required for the propagation of feature annotation.</text>
</comment>
<feature type="domain" description="Pseudouridine synthase I TruA alpha/beta" evidence="8">
    <location>
        <begin position="126"/>
        <end position="226"/>
    </location>
</feature>
<evidence type="ECO:0000256" key="6">
    <source>
        <dbReference type="PIRSR" id="PIRSR001430-2"/>
    </source>
</evidence>
<evidence type="ECO:0000256" key="5">
    <source>
        <dbReference type="PIRSR" id="PIRSR001430-1"/>
    </source>
</evidence>
<feature type="binding site" evidence="4 6">
    <location>
        <position position="107"/>
    </location>
    <ligand>
        <name>substrate</name>
    </ligand>
</feature>
<dbReference type="EC" id="5.4.99.12" evidence="4"/>
<protein>
    <recommendedName>
        <fullName evidence="4">tRNA pseudouridine synthase A</fullName>
        <ecNumber evidence="4">5.4.99.12</ecNumber>
    </recommendedName>
    <alternativeName>
        <fullName evidence="4">tRNA pseudouridine(38-40) synthase</fullName>
    </alternativeName>
    <alternativeName>
        <fullName evidence="4">tRNA pseudouridylate synthase I</fullName>
    </alternativeName>
    <alternativeName>
        <fullName evidence="4">tRNA-uridine isomerase I</fullName>
    </alternativeName>
</protein>
<keyword evidence="10" id="KW-1185">Reference proteome</keyword>
<dbReference type="PIRSF" id="PIRSF001430">
    <property type="entry name" value="tRNA_psdUrid_synth"/>
    <property type="match status" value="1"/>
</dbReference>
<comment type="similarity">
    <text evidence="1 4 7">Belongs to the tRNA pseudouridine synthase TruA family.</text>
</comment>
<dbReference type="Gene3D" id="3.30.70.580">
    <property type="entry name" value="Pseudouridine synthase I, catalytic domain, N-terminal subdomain"/>
    <property type="match status" value="1"/>
</dbReference>
<proteinExistence type="inferred from homology"/>
<dbReference type="Pfam" id="PF01416">
    <property type="entry name" value="PseudoU_synth_1"/>
    <property type="match status" value="1"/>
</dbReference>
<dbReference type="NCBIfam" id="NF000622">
    <property type="entry name" value="PRK00021.3-3"/>
    <property type="match status" value="1"/>
</dbReference>
<comment type="function">
    <text evidence="4">Formation of pseudouridine at positions 38, 39 and 40 in the anticodon stem and loop of transfer RNAs.</text>
</comment>
<dbReference type="Proteomes" id="UP001057580">
    <property type="component" value="Chromosome"/>
</dbReference>
<dbReference type="InterPro" id="IPR020097">
    <property type="entry name" value="PsdUridine_synth_TruA_a/b_dom"/>
</dbReference>
<evidence type="ECO:0000256" key="2">
    <source>
        <dbReference type="ARBA" id="ARBA00022694"/>
    </source>
</evidence>
<dbReference type="RefSeq" id="WP_260592055.1">
    <property type="nucleotide sequence ID" value="NZ_CP104003.1"/>
</dbReference>
<evidence type="ECO:0000313" key="10">
    <source>
        <dbReference type="Proteomes" id="UP001057580"/>
    </source>
</evidence>
<evidence type="ECO:0000313" key="9">
    <source>
        <dbReference type="EMBL" id="UWM53060.1"/>
    </source>
</evidence>
<comment type="catalytic activity">
    <reaction evidence="4 7">
        <text>uridine(38/39/40) in tRNA = pseudouridine(38/39/40) in tRNA</text>
        <dbReference type="Rhea" id="RHEA:22376"/>
        <dbReference type="Rhea" id="RHEA-COMP:10085"/>
        <dbReference type="Rhea" id="RHEA-COMP:10087"/>
        <dbReference type="ChEBI" id="CHEBI:65314"/>
        <dbReference type="ChEBI" id="CHEBI:65315"/>
        <dbReference type="EC" id="5.4.99.12"/>
    </reaction>
</comment>
<feature type="active site" description="Nucleophile" evidence="4 5">
    <location>
        <position position="53"/>
    </location>
</feature>
<evidence type="ECO:0000256" key="1">
    <source>
        <dbReference type="ARBA" id="ARBA00009375"/>
    </source>
</evidence>
<dbReference type="HAMAP" id="MF_00171">
    <property type="entry name" value="TruA"/>
    <property type="match status" value="1"/>
</dbReference>